<dbReference type="RefSeq" id="WP_267541571.1">
    <property type="nucleotide sequence ID" value="NZ_JAPNKA010000001.1"/>
</dbReference>
<reference evidence="1 2" key="1">
    <citation type="submission" date="2022-11" db="EMBL/GenBank/DDBJ databases">
        <title>Minimal conservation of predation-associated metabolite biosynthetic gene clusters underscores biosynthetic potential of Myxococcota including descriptions for ten novel species: Archangium lansinium sp. nov., Myxococcus landrumus sp. nov., Nannocystis bai.</title>
        <authorList>
            <person name="Ahearne A."/>
            <person name="Stevens C."/>
            <person name="Phillips K."/>
        </authorList>
    </citation>
    <scope>NUCLEOTIDE SEQUENCE [LARGE SCALE GENOMIC DNA]</scope>
    <source>
        <strain evidence="1 2">MIWBW</strain>
    </source>
</reference>
<protein>
    <recommendedName>
        <fullName evidence="3">DUF2357 domain-containing protein</fullName>
    </recommendedName>
</protein>
<organism evidence="1 2">
    <name type="scientific">Archangium lansingense</name>
    <dbReference type="NCBI Taxonomy" id="2995310"/>
    <lineage>
        <taxon>Bacteria</taxon>
        <taxon>Pseudomonadati</taxon>
        <taxon>Myxococcota</taxon>
        <taxon>Myxococcia</taxon>
        <taxon>Myxococcales</taxon>
        <taxon>Cystobacterineae</taxon>
        <taxon>Archangiaceae</taxon>
        <taxon>Archangium</taxon>
    </lineage>
</organism>
<gene>
    <name evidence="1" type="ORF">OV287_52150</name>
</gene>
<accession>A0ABT4AMV7</accession>
<keyword evidence="2" id="KW-1185">Reference proteome</keyword>
<evidence type="ECO:0000313" key="2">
    <source>
        <dbReference type="Proteomes" id="UP001207654"/>
    </source>
</evidence>
<dbReference type="EMBL" id="JAPNKA010000001">
    <property type="protein sequence ID" value="MCY1083024.1"/>
    <property type="molecule type" value="Genomic_DNA"/>
</dbReference>
<evidence type="ECO:0008006" key="3">
    <source>
        <dbReference type="Google" id="ProtNLM"/>
    </source>
</evidence>
<name>A0ABT4AMV7_9BACT</name>
<proteinExistence type="predicted"/>
<sequence>MSFVFRDRIHGVEREFLTSLAVPGQWVLEASGGVWHNREPARALDYLLPDARQGWSVQDDETRRVGRFDPALLPSERDMARILDIGKEIANHFEQPSAWDGLTQVSPVMRNLDERARLQRLERDIERGLGPLKHVCKRPRLHLHSEQDRVPTARARRIPSQATGYLAAHSEDWEIRTVRGVRPKRLLATVTEDLWDIYENRVAVRLVDHLLRDVSRRIAEVREVWRLFDRALQELSTRAEGTHWRQQRLFRLWGRQLKDAEQGSRIAQETLHTLELLRRELLGLRDSRLYGAIPVRAQVPGTLRRTNILMNDPHYREVARLWRRRERAVQDRKLSPTEHLERQREFHAAFEAFGVLLTCRALKDFGFASRNAEVPHRGRLPLQLRADNGRTLELKWQQGETGCSKSLETTSPCASFPCRLLPGLKATRKPLHD</sequence>
<comment type="caution">
    <text evidence="1">The sequence shown here is derived from an EMBL/GenBank/DDBJ whole genome shotgun (WGS) entry which is preliminary data.</text>
</comment>
<dbReference type="Proteomes" id="UP001207654">
    <property type="component" value="Unassembled WGS sequence"/>
</dbReference>
<evidence type="ECO:0000313" key="1">
    <source>
        <dbReference type="EMBL" id="MCY1083024.1"/>
    </source>
</evidence>